<accession>A0ABX9QRF6</accession>
<feature type="compositionally biased region" description="Low complexity" evidence="1">
    <location>
        <begin position="71"/>
        <end position="87"/>
    </location>
</feature>
<dbReference type="EMBL" id="RAWI01000006">
    <property type="protein sequence ID" value="RKI16997.1"/>
    <property type="molecule type" value="Genomic_DNA"/>
</dbReference>
<keyword evidence="3" id="KW-1185">Reference proteome</keyword>
<feature type="compositionally biased region" description="Low complexity" evidence="1">
    <location>
        <begin position="20"/>
        <end position="39"/>
    </location>
</feature>
<sequence length="522" mass="54395">MTTVIGAFQQFIRNAKTQGSAPVSAPQQGPAAPPSQTAGTGSGGKAPTDSFAGSTPTAPRRNPLFPPDFPAPFTFTAPRQPSAAASNANAQAPALPPLGIAGGVTPEIEAKGKLGIFTVSVTGYLQVDAAYARAAGMTTFTVEAEAGVEGGIGIDVEAADVTVNGTAGVRGSYEVTLPTTAAGGVTSAEQLNPSLPQNLPVGATVTMTGEGFLSAGMEVNIKKLFGHFDISAGFSDERSQGMALAVTKLDDKTVRVTVGPTAAVAHTLEANIGVRKFNVGVSDTARVEGQLSSKQVDFDISTPEGQAAYNRFLATGELPKNDPASGTSNAATVEIVTGEMTREVTFGLNFGESTLEHDEYIHTHYDDGRESFQYTGQKGPASVVISGDPTVPSSQTYEATLVWVPSGEAETMKQSFPGATGTGDTAIFTFTPEEAKQLQQIAKDRMQLYREQRPGFKDAPAPWVQTVAMARTPEEAFLVLMTPTGNNQSTDVTARMAQLGAWQSDFGTGSVVLPGQYSLIQQ</sequence>
<proteinExistence type="predicted"/>
<feature type="region of interest" description="Disordered" evidence="1">
    <location>
        <begin position="17"/>
        <end position="87"/>
    </location>
</feature>
<evidence type="ECO:0000256" key="1">
    <source>
        <dbReference type="SAM" id="MobiDB-lite"/>
    </source>
</evidence>
<comment type="caution">
    <text evidence="2">The sequence shown here is derived from an EMBL/GenBank/DDBJ whole genome shotgun (WGS) entry which is preliminary data.</text>
</comment>
<reference evidence="2 3" key="1">
    <citation type="submission" date="2018-09" db="EMBL/GenBank/DDBJ databases">
        <authorList>
            <person name="Livingstone P.G."/>
            <person name="Whitworth D.E."/>
        </authorList>
    </citation>
    <scope>NUCLEOTIDE SEQUENCE [LARGE SCALE GENOMIC DNA]</scope>
    <source>
        <strain evidence="2 3">CA031B</strain>
    </source>
</reference>
<evidence type="ECO:0000313" key="3">
    <source>
        <dbReference type="Proteomes" id="UP000278907"/>
    </source>
</evidence>
<protein>
    <submittedName>
        <fullName evidence="2">Uncharacterized protein</fullName>
    </submittedName>
</protein>
<dbReference type="RefSeq" id="WP_120531515.1">
    <property type="nucleotide sequence ID" value="NZ_RAWI01000006.1"/>
</dbReference>
<gene>
    <name evidence="2" type="ORF">D7Y13_01650</name>
</gene>
<evidence type="ECO:0000313" key="2">
    <source>
        <dbReference type="EMBL" id="RKI16997.1"/>
    </source>
</evidence>
<name>A0ABX9QRF6_9BACT</name>
<organism evidence="2 3">
    <name type="scientific">Corallococcus praedator</name>
    <dbReference type="NCBI Taxonomy" id="2316724"/>
    <lineage>
        <taxon>Bacteria</taxon>
        <taxon>Pseudomonadati</taxon>
        <taxon>Myxococcota</taxon>
        <taxon>Myxococcia</taxon>
        <taxon>Myxococcales</taxon>
        <taxon>Cystobacterineae</taxon>
        <taxon>Myxococcaceae</taxon>
        <taxon>Corallococcus</taxon>
    </lineage>
</organism>
<dbReference type="Proteomes" id="UP000278907">
    <property type="component" value="Unassembled WGS sequence"/>
</dbReference>